<dbReference type="InterPro" id="IPR036390">
    <property type="entry name" value="WH_DNA-bd_sf"/>
</dbReference>
<dbReference type="FunFam" id="1.10.10.10:FF:000001">
    <property type="entry name" value="LysR family transcriptional regulator"/>
    <property type="match status" value="1"/>
</dbReference>
<evidence type="ECO:0000313" key="6">
    <source>
        <dbReference type="EMBL" id="MBJ7600183.1"/>
    </source>
</evidence>
<dbReference type="PROSITE" id="PS50931">
    <property type="entry name" value="HTH_LYSR"/>
    <property type="match status" value="1"/>
</dbReference>
<dbReference type="PANTHER" id="PTHR30126">
    <property type="entry name" value="HTH-TYPE TRANSCRIPTIONAL REGULATOR"/>
    <property type="match status" value="1"/>
</dbReference>
<dbReference type="InterPro" id="IPR005119">
    <property type="entry name" value="LysR_subst-bd"/>
</dbReference>
<dbReference type="AlphaFoldDB" id="A0A934NAM8"/>
<dbReference type="CDD" id="cd05466">
    <property type="entry name" value="PBP2_LTTR_substrate"/>
    <property type="match status" value="1"/>
</dbReference>
<evidence type="ECO:0000313" key="7">
    <source>
        <dbReference type="Proteomes" id="UP000612893"/>
    </source>
</evidence>
<dbReference type="GO" id="GO:0000976">
    <property type="term" value="F:transcription cis-regulatory region binding"/>
    <property type="evidence" value="ECO:0007669"/>
    <property type="project" value="TreeGrafter"/>
</dbReference>
<accession>A0A934NAM8</accession>
<dbReference type="SUPFAM" id="SSF46785">
    <property type="entry name" value="Winged helix' DNA-binding domain"/>
    <property type="match status" value="1"/>
</dbReference>
<name>A0A934NAM8_9BACT</name>
<proteinExistence type="inferred from homology"/>
<dbReference type="Gene3D" id="1.10.10.10">
    <property type="entry name" value="Winged helix-like DNA-binding domain superfamily/Winged helix DNA-binding domain"/>
    <property type="match status" value="1"/>
</dbReference>
<keyword evidence="2" id="KW-0805">Transcription regulation</keyword>
<keyword evidence="7" id="KW-1185">Reference proteome</keyword>
<feature type="domain" description="HTH lysR-type" evidence="5">
    <location>
        <begin position="1"/>
        <end position="58"/>
    </location>
</feature>
<sequence>MLLVHIEGFLEVARLNSVSRAAESLYVTQPTLTARLHALERELGERLFIRARNGMRLTEAGRAFMPYAERAVRALRDGRRAIDELESGSAGQLLVAAAPAVSTYILPAVLESFVTAHPRVEVAVRTGHSEDVLRMVLSDQAQIGLGRALRHPDIQLKPFYEEELVLVVAPDHPFAHQRLVTMAEVGSEQLIMFDRTSSYYEITHAAFLSAGVTLRGLMELDNIEAAKKMVERGLGVALLPRTAITRELGAGALSRVELSDGSPMRRSIVAMRRRDAGEPTGVVAAFLDLLAEVPTDA</sequence>
<dbReference type="EMBL" id="JAEKNR010000189">
    <property type="protein sequence ID" value="MBJ7600183.1"/>
    <property type="molecule type" value="Genomic_DNA"/>
</dbReference>
<dbReference type="Pfam" id="PF03466">
    <property type="entry name" value="LysR_substrate"/>
    <property type="match status" value="1"/>
</dbReference>
<evidence type="ECO:0000256" key="1">
    <source>
        <dbReference type="ARBA" id="ARBA00009437"/>
    </source>
</evidence>
<dbReference type="PRINTS" id="PR00039">
    <property type="entry name" value="HTHLYSR"/>
</dbReference>
<comment type="similarity">
    <text evidence="1">Belongs to the LysR transcriptional regulatory family.</text>
</comment>
<dbReference type="RefSeq" id="WP_338203915.1">
    <property type="nucleotide sequence ID" value="NZ_JAEKNR010000189.1"/>
</dbReference>
<dbReference type="GO" id="GO:0003700">
    <property type="term" value="F:DNA-binding transcription factor activity"/>
    <property type="evidence" value="ECO:0007669"/>
    <property type="project" value="InterPro"/>
</dbReference>
<dbReference type="Proteomes" id="UP000612893">
    <property type="component" value="Unassembled WGS sequence"/>
</dbReference>
<dbReference type="Gene3D" id="3.40.190.290">
    <property type="match status" value="1"/>
</dbReference>
<dbReference type="InterPro" id="IPR036388">
    <property type="entry name" value="WH-like_DNA-bd_sf"/>
</dbReference>
<keyword evidence="4" id="KW-0804">Transcription</keyword>
<keyword evidence="3" id="KW-0238">DNA-binding</keyword>
<dbReference type="PANTHER" id="PTHR30126:SF40">
    <property type="entry name" value="HTH-TYPE TRANSCRIPTIONAL REGULATOR GLTR"/>
    <property type="match status" value="1"/>
</dbReference>
<evidence type="ECO:0000259" key="5">
    <source>
        <dbReference type="PROSITE" id="PS50931"/>
    </source>
</evidence>
<dbReference type="Pfam" id="PF00126">
    <property type="entry name" value="HTH_1"/>
    <property type="match status" value="1"/>
</dbReference>
<gene>
    <name evidence="6" type="ORF">JF922_19185</name>
</gene>
<evidence type="ECO:0000256" key="2">
    <source>
        <dbReference type="ARBA" id="ARBA00023015"/>
    </source>
</evidence>
<organism evidence="6 7">
    <name type="scientific">Candidatus Nephthysia bennettiae</name>
    <dbReference type="NCBI Taxonomy" id="3127016"/>
    <lineage>
        <taxon>Bacteria</taxon>
        <taxon>Bacillati</taxon>
        <taxon>Candidatus Dormiibacterota</taxon>
        <taxon>Candidatus Dormibacteria</taxon>
        <taxon>Candidatus Dormibacterales</taxon>
        <taxon>Candidatus Dormibacteraceae</taxon>
        <taxon>Candidatus Nephthysia</taxon>
    </lineage>
</organism>
<evidence type="ECO:0000256" key="4">
    <source>
        <dbReference type="ARBA" id="ARBA00023163"/>
    </source>
</evidence>
<protein>
    <submittedName>
        <fullName evidence="6">LysR family transcriptional regulator</fullName>
    </submittedName>
</protein>
<reference evidence="6" key="1">
    <citation type="submission" date="2020-10" db="EMBL/GenBank/DDBJ databases">
        <title>Ca. Dormibacterota MAGs.</title>
        <authorList>
            <person name="Montgomery K."/>
        </authorList>
    </citation>
    <scope>NUCLEOTIDE SEQUENCE [LARGE SCALE GENOMIC DNA]</scope>
    <source>
        <strain evidence="6">SC8812_S17_10</strain>
    </source>
</reference>
<evidence type="ECO:0000256" key="3">
    <source>
        <dbReference type="ARBA" id="ARBA00023125"/>
    </source>
</evidence>
<comment type="caution">
    <text evidence="6">The sequence shown here is derived from an EMBL/GenBank/DDBJ whole genome shotgun (WGS) entry which is preliminary data.</text>
</comment>
<dbReference type="SUPFAM" id="SSF53850">
    <property type="entry name" value="Periplasmic binding protein-like II"/>
    <property type="match status" value="1"/>
</dbReference>
<dbReference type="InterPro" id="IPR000847">
    <property type="entry name" value="LysR_HTH_N"/>
</dbReference>